<proteinExistence type="predicted"/>
<name>A0ABD5BSW7_SERMA</name>
<protein>
    <recommendedName>
        <fullName evidence="3">CAAX protease</fullName>
    </recommendedName>
</protein>
<sequence>MTISAAVFFKETQGVTDEMGDFFSFTWASYAGLRELWWQTRGFKSCYPDISDKELYEKFFSGLQLPGRVDLKTLCISMDWEEHEYRFSSNLIFNACTLFETWIERVCSYTVPSSQDWFPKALQCPVLPSTTNQKTYIDCVNYIKSNKSIYLNDEILPTLTKHKANAWPRLNSLLIIYTYFKSIRNNLVHSGGVVTKTIVNKQNALISELSTNGNPVKGVFEMPAQILGEKIKLPIKDSINIYSVLKCLIFTYDAALSTTNYSEDTFKKRLRSTVENSKHSLYRVPVDIRKRKRVLRSILLKSNLPTDIDFDKFYSFLLSNGIISQ</sequence>
<accession>A0ABD5BSW7</accession>
<evidence type="ECO:0000313" key="1">
    <source>
        <dbReference type="EMBL" id="MDQ9559866.1"/>
    </source>
</evidence>
<evidence type="ECO:0000313" key="2">
    <source>
        <dbReference type="Proteomes" id="UP001234811"/>
    </source>
</evidence>
<dbReference type="RefSeq" id="WP_197827794.1">
    <property type="nucleotide sequence ID" value="NZ_JAVIOS010000041.1"/>
</dbReference>
<dbReference type="Proteomes" id="UP001234811">
    <property type="component" value="Unassembled WGS sequence"/>
</dbReference>
<dbReference type="AlphaFoldDB" id="A0ABD5BSW7"/>
<gene>
    <name evidence="1" type="ORF">RF091_30685</name>
</gene>
<comment type="caution">
    <text evidence="1">The sequence shown here is derived from an EMBL/GenBank/DDBJ whole genome shotgun (WGS) entry which is preliminary data.</text>
</comment>
<organism evidence="1 2">
    <name type="scientific">Serratia marcescens</name>
    <dbReference type="NCBI Taxonomy" id="615"/>
    <lineage>
        <taxon>Bacteria</taxon>
        <taxon>Pseudomonadati</taxon>
        <taxon>Pseudomonadota</taxon>
        <taxon>Gammaproteobacteria</taxon>
        <taxon>Enterobacterales</taxon>
        <taxon>Yersiniaceae</taxon>
        <taxon>Serratia</taxon>
    </lineage>
</organism>
<reference evidence="1 2" key="1">
    <citation type="submission" date="2023-07" db="EMBL/GenBank/DDBJ databases">
        <title>Pathogens genome sequencing project 196.</title>
        <authorList>
            <person name="Cao X."/>
        </authorList>
    </citation>
    <scope>NUCLEOTIDE SEQUENCE [LARGE SCALE GENOMIC DNA]</scope>
    <source>
        <strain evidence="1 2">SM41</strain>
    </source>
</reference>
<dbReference type="EMBL" id="JAVIPQ010000543">
    <property type="protein sequence ID" value="MDQ9559866.1"/>
    <property type="molecule type" value="Genomic_DNA"/>
</dbReference>
<evidence type="ECO:0008006" key="3">
    <source>
        <dbReference type="Google" id="ProtNLM"/>
    </source>
</evidence>